<dbReference type="InterPro" id="IPR029398">
    <property type="entry name" value="PolB_thumb"/>
</dbReference>
<keyword evidence="5" id="KW-0539">Nucleus</keyword>
<evidence type="ECO:0000259" key="6">
    <source>
        <dbReference type="Pfam" id="PF14791"/>
    </source>
</evidence>
<keyword evidence="5" id="KW-0234">DNA repair</keyword>
<evidence type="ECO:0000256" key="3">
    <source>
        <dbReference type="ARBA" id="ARBA00022695"/>
    </source>
</evidence>
<dbReference type="InterPro" id="IPR002008">
    <property type="entry name" value="DNA_pol_X_beta-like"/>
</dbReference>
<dbReference type="Gene3D" id="3.30.210.10">
    <property type="entry name" value="DNA polymerase, thumb domain"/>
    <property type="match status" value="1"/>
</dbReference>
<dbReference type="Proteomes" id="UP001473302">
    <property type="component" value="Unassembled WGS sequence"/>
</dbReference>
<feature type="domain" description="DNA polymerase beta thumb" evidence="6">
    <location>
        <begin position="113"/>
        <end position="178"/>
    </location>
</feature>
<keyword evidence="3 5" id="KW-0548">Nucleotidyltransferase</keyword>
<dbReference type="PRINTS" id="PR00870">
    <property type="entry name" value="DNAPOLXBETA"/>
</dbReference>
<gene>
    <name evidence="8" type="ORF">MFLAVUS_002415</name>
</gene>
<protein>
    <recommendedName>
        <fullName evidence="5">DNA polymerase</fullName>
        <ecNumber evidence="5">2.7.7.7</ecNumber>
    </recommendedName>
</protein>
<dbReference type="PANTHER" id="PTHR11276:SF28">
    <property type="entry name" value="DNA POLYMERASE LAMBDA"/>
    <property type="match status" value="1"/>
</dbReference>
<dbReference type="PANTHER" id="PTHR11276">
    <property type="entry name" value="DNA POLYMERASE TYPE-X FAMILY MEMBER"/>
    <property type="match status" value="1"/>
</dbReference>
<dbReference type="InterPro" id="IPR037160">
    <property type="entry name" value="DNA_Pol_thumb_sf"/>
</dbReference>
<comment type="subcellular location">
    <subcellularLocation>
        <location evidence="5">Nucleus</location>
    </subcellularLocation>
</comment>
<keyword evidence="1" id="KW-0237">DNA synthesis</keyword>
<organism evidence="8 9">
    <name type="scientific">Mucor flavus</name>
    <dbReference type="NCBI Taxonomy" id="439312"/>
    <lineage>
        <taxon>Eukaryota</taxon>
        <taxon>Fungi</taxon>
        <taxon>Fungi incertae sedis</taxon>
        <taxon>Mucoromycota</taxon>
        <taxon>Mucoromycotina</taxon>
        <taxon>Mucoromycetes</taxon>
        <taxon>Mucorales</taxon>
        <taxon>Mucorineae</taxon>
        <taxon>Mucoraceae</taxon>
        <taxon>Mucor</taxon>
    </lineage>
</organism>
<feature type="domain" description="DNA polymerase beta palm" evidence="7">
    <location>
        <begin position="2"/>
        <end position="106"/>
    </location>
</feature>
<dbReference type="InterPro" id="IPR043519">
    <property type="entry name" value="NT_sf"/>
</dbReference>
<keyword evidence="2 5" id="KW-0808">Transferase</keyword>
<dbReference type="Gene3D" id="3.30.460.10">
    <property type="entry name" value="Beta Polymerase, domain 2"/>
    <property type="match status" value="1"/>
</dbReference>
<evidence type="ECO:0000256" key="1">
    <source>
        <dbReference type="ARBA" id="ARBA00022634"/>
    </source>
</evidence>
<evidence type="ECO:0000256" key="4">
    <source>
        <dbReference type="ARBA" id="ARBA00022705"/>
    </source>
</evidence>
<dbReference type="Pfam" id="PF14792">
    <property type="entry name" value="DNA_pol_B_palm"/>
    <property type="match status" value="1"/>
</dbReference>
<dbReference type="SUPFAM" id="SSF81301">
    <property type="entry name" value="Nucleotidyltransferase"/>
    <property type="match status" value="1"/>
</dbReference>
<evidence type="ECO:0000259" key="7">
    <source>
        <dbReference type="Pfam" id="PF14792"/>
    </source>
</evidence>
<comment type="caution">
    <text evidence="8">The sequence shown here is derived from an EMBL/GenBank/DDBJ whole genome shotgun (WGS) entry which is preliminary data.</text>
</comment>
<keyword evidence="5" id="KW-0239">DNA-directed DNA polymerase</keyword>
<keyword evidence="5" id="KW-0227">DNA damage</keyword>
<dbReference type="EC" id="2.7.7.7" evidence="5"/>
<comment type="function">
    <text evidence="5">DNA polymerase that functions in several pathways of DNA repair. Involved in base excision repair (BER) responsible for repair of lesions that give rise to abasic (AP) sites in DNA. Also contributes to DNA double-strand break repair by non-homologous end joining and homologous recombination. Has both template-dependent and template-independent (terminal transferase) DNA polymerase activities. Has also a 5'-deoxyribose-5-phosphate lyase (dRP lyase) activity.</text>
</comment>
<dbReference type="InterPro" id="IPR022312">
    <property type="entry name" value="DNA_pol_X"/>
</dbReference>
<evidence type="ECO:0000256" key="2">
    <source>
        <dbReference type="ARBA" id="ARBA00022679"/>
    </source>
</evidence>
<sequence>MNREDVKEIIEIVKKQLRDIDHNSFVTPVGGYRRGKEKNGDVDLLVSSSKSVTGLLDQLTKCLITKGYLKHKLWSSSQESQTRRLTDNFEKPSTGLYRQVDIIIVPPEELPTAILGWTGSRQFERSIRDYAKKEKGLSVNNQSIQKFVRGSKQRLTVTSEREAFEIIGIPYIEPELRNC</sequence>
<comment type="catalytic activity">
    <reaction evidence="5">
        <text>DNA(n) + a 2'-deoxyribonucleoside 5'-triphosphate = DNA(n+1) + diphosphate</text>
        <dbReference type="Rhea" id="RHEA:22508"/>
        <dbReference type="Rhea" id="RHEA-COMP:17339"/>
        <dbReference type="Rhea" id="RHEA-COMP:17340"/>
        <dbReference type="ChEBI" id="CHEBI:33019"/>
        <dbReference type="ChEBI" id="CHEBI:61560"/>
        <dbReference type="ChEBI" id="CHEBI:173112"/>
        <dbReference type="EC" id="2.7.7.7"/>
    </reaction>
</comment>
<proteinExistence type="inferred from homology"/>
<keyword evidence="9" id="KW-1185">Reference proteome</keyword>
<dbReference type="PRINTS" id="PR00869">
    <property type="entry name" value="DNAPOLX"/>
</dbReference>
<evidence type="ECO:0000313" key="8">
    <source>
        <dbReference type="EMBL" id="GAA5809014.1"/>
    </source>
</evidence>
<evidence type="ECO:0000256" key="5">
    <source>
        <dbReference type="RuleBase" id="RU366014"/>
    </source>
</evidence>
<dbReference type="Pfam" id="PF14791">
    <property type="entry name" value="DNA_pol_B_thumb"/>
    <property type="match status" value="1"/>
</dbReference>
<keyword evidence="4" id="KW-0235">DNA replication</keyword>
<reference evidence="8 9" key="1">
    <citation type="submission" date="2024-04" db="EMBL/GenBank/DDBJ databases">
        <title>genome sequences of Mucor flavus KT1a and Helicostylum pulchrum KT1b strains isolated from the surface of a dry-aged beef.</title>
        <authorList>
            <person name="Toyotome T."/>
            <person name="Hosono M."/>
            <person name="Torimaru M."/>
            <person name="Fukuda K."/>
            <person name="Mikami N."/>
        </authorList>
    </citation>
    <scope>NUCLEOTIDE SEQUENCE [LARGE SCALE GENOMIC DNA]</scope>
    <source>
        <strain evidence="8 9">KT1a</strain>
    </source>
</reference>
<name>A0ABP9YQ82_9FUNG</name>
<dbReference type="EMBL" id="BAABUK010000004">
    <property type="protein sequence ID" value="GAA5809014.1"/>
    <property type="molecule type" value="Genomic_DNA"/>
</dbReference>
<accession>A0ABP9YQ82</accession>
<dbReference type="InterPro" id="IPR028207">
    <property type="entry name" value="DNA_pol_B_palm_palm"/>
</dbReference>
<comment type="similarity">
    <text evidence="5">Belongs to the DNA polymerase type-X family.</text>
</comment>
<evidence type="ECO:0000313" key="9">
    <source>
        <dbReference type="Proteomes" id="UP001473302"/>
    </source>
</evidence>